<keyword evidence="2" id="KW-1133">Transmembrane helix</keyword>
<evidence type="ECO:0000313" key="3">
    <source>
        <dbReference type="EMBL" id="OGL73140.1"/>
    </source>
</evidence>
<feature type="compositionally biased region" description="Pro residues" evidence="1">
    <location>
        <begin position="405"/>
        <end position="424"/>
    </location>
</feature>
<evidence type="ECO:0000313" key="4">
    <source>
        <dbReference type="Proteomes" id="UP000177088"/>
    </source>
</evidence>
<feature type="transmembrane region" description="Helical" evidence="2">
    <location>
        <begin position="556"/>
        <end position="581"/>
    </location>
</feature>
<organism evidence="3 4">
    <name type="scientific">Candidatus Uhrbacteria bacterium RIFCSPHIGHO2_02_FULL_60_10</name>
    <dbReference type="NCBI Taxonomy" id="1802392"/>
    <lineage>
        <taxon>Bacteria</taxon>
        <taxon>Candidatus Uhriibacteriota</taxon>
    </lineage>
</organism>
<feature type="region of interest" description="Disordered" evidence="1">
    <location>
        <begin position="404"/>
        <end position="431"/>
    </location>
</feature>
<accession>A0A1F7U4E2</accession>
<dbReference type="SUPFAM" id="SSF53067">
    <property type="entry name" value="Actin-like ATPase domain"/>
    <property type="match status" value="1"/>
</dbReference>
<dbReference type="CDD" id="cd24049">
    <property type="entry name" value="ASKHA_NBD_PilM"/>
    <property type="match status" value="1"/>
</dbReference>
<feature type="region of interest" description="Disordered" evidence="1">
    <location>
        <begin position="506"/>
        <end position="527"/>
    </location>
</feature>
<dbReference type="Proteomes" id="UP000177088">
    <property type="component" value="Unassembled WGS sequence"/>
</dbReference>
<protein>
    <recommendedName>
        <fullName evidence="5">SHS2 domain-containing protein</fullName>
    </recommendedName>
</protein>
<dbReference type="PANTHER" id="PTHR32432:SF3">
    <property type="entry name" value="ETHANOLAMINE UTILIZATION PROTEIN EUTJ"/>
    <property type="match status" value="1"/>
</dbReference>
<name>A0A1F7U4E2_9BACT</name>
<dbReference type="InterPro" id="IPR005883">
    <property type="entry name" value="PilM"/>
</dbReference>
<dbReference type="Gene3D" id="3.30.1490.300">
    <property type="match status" value="1"/>
</dbReference>
<dbReference type="PANTHER" id="PTHR32432">
    <property type="entry name" value="CELL DIVISION PROTEIN FTSA-RELATED"/>
    <property type="match status" value="1"/>
</dbReference>
<dbReference type="EMBL" id="MGEA01000069">
    <property type="protein sequence ID" value="OGL73140.1"/>
    <property type="molecule type" value="Genomic_DNA"/>
</dbReference>
<dbReference type="AlphaFoldDB" id="A0A1F7U4E2"/>
<dbReference type="Pfam" id="PF11104">
    <property type="entry name" value="PilM_2"/>
    <property type="match status" value="1"/>
</dbReference>
<comment type="caution">
    <text evidence="3">The sequence shown here is derived from an EMBL/GenBank/DDBJ whole genome shotgun (WGS) entry which is preliminary data.</text>
</comment>
<reference evidence="3 4" key="1">
    <citation type="journal article" date="2016" name="Nat. Commun.">
        <title>Thousands of microbial genomes shed light on interconnected biogeochemical processes in an aquifer system.</title>
        <authorList>
            <person name="Anantharaman K."/>
            <person name="Brown C.T."/>
            <person name="Hug L.A."/>
            <person name="Sharon I."/>
            <person name="Castelle C.J."/>
            <person name="Probst A.J."/>
            <person name="Thomas B.C."/>
            <person name="Singh A."/>
            <person name="Wilkins M.J."/>
            <person name="Karaoz U."/>
            <person name="Brodie E.L."/>
            <person name="Williams K.H."/>
            <person name="Hubbard S.S."/>
            <person name="Banfield J.F."/>
        </authorList>
    </citation>
    <scope>NUCLEOTIDE SEQUENCE [LARGE SCALE GENOMIC DNA]</scope>
</reference>
<keyword evidence="2" id="KW-0812">Transmembrane</keyword>
<evidence type="ECO:0008006" key="5">
    <source>
        <dbReference type="Google" id="ProtNLM"/>
    </source>
</evidence>
<gene>
    <name evidence="3" type="ORF">A3C96_00980</name>
</gene>
<evidence type="ECO:0000256" key="1">
    <source>
        <dbReference type="SAM" id="MobiDB-lite"/>
    </source>
</evidence>
<proteinExistence type="predicted"/>
<keyword evidence="2" id="KW-0472">Membrane</keyword>
<evidence type="ECO:0000256" key="2">
    <source>
        <dbReference type="SAM" id="Phobius"/>
    </source>
</evidence>
<dbReference type="Gene3D" id="3.30.420.40">
    <property type="match status" value="2"/>
</dbReference>
<dbReference type="InterPro" id="IPR050696">
    <property type="entry name" value="FtsA/MreB"/>
</dbReference>
<sequence>MQRFAFGLDISDRSAELVSLLTMKGSVAVDRYGRVEIPPGVINQGVIGDPDKLVLVLSSFLDEFIGPRRTRIPVGVCLPESQTYCRVFTLPANLNPDLSRKAINIEAVDRLPIPLAGAATDSHILSEREGSRDYFFCAADKTVLDAYRQVIERAGMEPQFFDSEALALCRAVINPRDAEPALVADIGARTTALHIWDRGGVRLATSVPLGGDNLSSAIEIHLNIPLEKADKIKNQDGFDPGAEDGRTMLILQRPMAEILDEIRRTADYYENRTGRRPRELVLAGGTALVPFISEYVSSNLTGLRVTVGQPLRGLAVDHLVNADKFKKISIIYAAAIGLALRAAGVRVGAAVNLASGIGESRGAAAFRRIRSAVTSLFSMVTRKTSHKKKTAKRPEPAEETLVLPAVPPPAEPEPPMMPEPPVEPPKLQTSPPIEHSLTASVRPETGPEISDDVAAVLPEPPAAVAPEPELPVEDEVEMEMPDEKEDGSGDDFGQNIGDILGTAYDEKTTESGDSAPGGEDIGPTKPSNERMAIKSILERAKQRSEVAAVPGARNGWLVTALLAVLVMVFLVLAVGGAIFFVRKNGLLDMWGKKAPETAGTVPGEPVKPAPVASVSVLAAVGLKQQPPGDKPFILGRAIETDASASDSFLATGEIQATQGKAKGTITIHNNTPKDYTFVATTRFLTPEGVLFRMDKTSAIAANETTDVAVTADKVGPGGDIGPSSFTIPGLPKDLQSQIFGSSENAMTGGGGTAKAVSAADLEAAKAKLAAKLKAEADKDFGAMLAAGEKLLPELITSSEVAFTAPKADTAMSGFTAKLTLRFRAMVLPEASASALLLDKMKQQLPAGAIVTDYSLGSTQYIVEAYETSTDRAQIRLEAAIRKQ</sequence>
<dbReference type="InterPro" id="IPR043129">
    <property type="entry name" value="ATPase_NBD"/>
</dbReference>